<dbReference type="InterPro" id="IPR051320">
    <property type="entry name" value="Viral_Replic_Matur_Polypro"/>
</dbReference>
<proteinExistence type="predicted"/>
<dbReference type="Proteomes" id="UP000619265">
    <property type="component" value="Unassembled WGS sequence"/>
</dbReference>
<dbReference type="FunFam" id="3.30.70.270:FF:000020">
    <property type="entry name" value="Transposon Tf2-6 polyprotein-like Protein"/>
    <property type="match status" value="1"/>
</dbReference>
<accession>A0A833XRT3</accession>
<dbReference type="Pfam" id="PF00078">
    <property type="entry name" value="RVT_1"/>
    <property type="match status" value="1"/>
</dbReference>
<dbReference type="Gramene" id="Jr03_15530_p1">
    <property type="protein sequence ID" value="cds.Jr03_15530_p1"/>
    <property type="gene ID" value="Jr03_15530"/>
</dbReference>
<dbReference type="PROSITE" id="PS50878">
    <property type="entry name" value="RT_POL"/>
    <property type="match status" value="1"/>
</dbReference>
<dbReference type="PANTHER" id="PTHR33064:SF37">
    <property type="entry name" value="RIBONUCLEASE H"/>
    <property type="match status" value="1"/>
</dbReference>
<dbReference type="PANTHER" id="PTHR33064">
    <property type="entry name" value="POL PROTEIN"/>
    <property type="match status" value="1"/>
</dbReference>
<protein>
    <recommendedName>
        <fullName evidence="1">Reverse transcriptase domain-containing protein</fullName>
    </recommendedName>
</protein>
<dbReference type="EMBL" id="LIHL02000003">
    <property type="protein sequence ID" value="KAF5475241.1"/>
    <property type="molecule type" value="Genomic_DNA"/>
</dbReference>
<name>A0A833XRT3_JUGRE</name>
<evidence type="ECO:0000313" key="2">
    <source>
        <dbReference type="EMBL" id="KAF5475241.1"/>
    </source>
</evidence>
<feature type="domain" description="Reverse transcriptase" evidence="1">
    <location>
        <begin position="1"/>
        <end position="67"/>
    </location>
</feature>
<dbReference type="Gene3D" id="3.30.70.270">
    <property type="match status" value="2"/>
</dbReference>
<comment type="caution">
    <text evidence="2">The sequence shown here is derived from an EMBL/GenBank/DDBJ whole genome shotgun (WGS) entry which is preliminary data.</text>
</comment>
<dbReference type="InterPro" id="IPR043128">
    <property type="entry name" value="Rev_trsase/Diguanyl_cyclase"/>
</dbReference>
<evidence type="ECO:0000313" key="3">
    <source>
        <dbReference type="Proteomes" id="UP000619265"/>
    </source>
</evidence>
<dbReference type="InterPro" id="IPR000477">
    <property type="entry name" value="RT_dom"/>
</dbReference>
<dbReference type="AlphaFoldDB" id="A0A833XRT3"/>
<evidence type="ECO:0000259" key="1">
    <source>
        <dbReference type="PROSITE" id="PS50878"/>
    </source>
</evidence>
<reference evidence="2" key="2">
    <citation type="submission" date="2020-03" db="EMBL/GenBank/DDBJ databases">
        <title>Walnut 2.0.</title>
        <authorList>
            <person name="Marrano A."/>
            <person name="Britton M."/>
            <person name="Zimin A.V."/>
            <person name="Zaini P.A."/>
            <person name="Workman R."/>
            <person name="Puiu D."/>
            <person name="Bianco L."/>
            <person name="Allen B.J."/>
            <person name="Troggio M."/>
            <person name="Leslie C.A."/>
            <person name="Timp W."/>
            <person name="Dendekar A."/>
            <person name="Salzberg S.L."/>
            <person name="Neale D.B."/>
        </authorList>
    </citation>
    <scope>NUCLEOTIDE SEQUENCE</scope>
    <source>
        <tissue evidence="2">Leaves</tissue>
    </source>
</reference>
<organism evidence="2 3">
    <name type="scientific">Juglans regia</name>
    <name type="common">English walnut</name>
    <dbReference type="NCBI Taxonomy" id="51240"/>
    <lineage>
        <taxon>Eukaryota</taxon>
        <taxon>Viridiplantae</taxon>
        <taxon>Streptophyta</taxon>
        <taxon>Embryophyta</taxon>
        <taxon>Tracheophyta</taxon>
        <taxon>Spermatophyta</taxon>
        <taxon>Magnoliopsida</taxon>
        <taxon>eudicotyledons</taxon>
        <taxon>Gunneridae</taxon>
        <taxon>Pentapetalae</taxon>
        <taxon>rosids</taxon>
        <taxon>fabids</taxon>
        <taxon>Fagales</taxon>
        <taxon>Juglandaceae</taxon>
        <taxon>Juglans</taxon>
    </lineage>
</organism>
<gene>
    <name evidence="2" type="ORF">F2P56_007070</name>
</gene>
<dbReference type="SUPFAM" id="SSF56672">
    <property type="entry name" value="DNA/RNA polymerases"/>
    <property type="match status" value="1"/>
</dbReference>
<dbReference type="CDD" id="cd01647">
    <property type="entry name" value="RT_LTR"/>
    <property type="match status" value="1"/>
</dbReference>
<feature type="non-terminal residue" evidence="2">
    <location>
        <position position="145"/>
    </location>
</feature>
<reference evidence="2" key="1">
    <citation type="submission" date="2015-10" db="EMBL/GenBank/DDBJ databases">
        <authorList>
            <person name="Martinez-Garcia P.J."/>
            <person name="Crepeau M.W."/>
            <person name="Puiu D."/>
            <person name="Gonzalez-Ibeas D."/>
            <person name="Whalen J."/>
            <person name="Stevens K."/>
            <person name="Paul R."/>
            <person name="Butterfield T."/>
            <person name="Britton M."/>
            <person name="Reagan R."/>
            <person name="Chakraborty S."/>
            <person name="Walawage S.L."/>
            <person name="Vasquez-Gross H.A."/>
            <person name="Cardeno C."/>
            <person name="Famula R."/>
            <person name="Pratt K."/>
            <person name="Kuruganti S."/>
            <person name="Aradhya M.K."/>
            <person name="Leslie C.A."/>
            <person name="Dandekar A.M."/>
            <person name="Salzberg S.L."/>
            <person name="Wegrzyn J.L."/>
            <person name="Langley C.H."/>
            <person name="Neale D.B."/>
        </authorList>
    </citation>
    <scope>NUCLEOTIDE SEQUENCE</scope>
    <source>
        <tissue evidence="2">Leaves</tissue>
    </source>
</reference>
<sequence>MNTIFKPLLRKFALVFFDDILVYSKTVEDHKLHLEVVMKILEEHHFFIKASKCAFMEKELEYLGHFISGEGVKVDQRKIEAMVDWPLPSDVSALRGFLGLTGYYRRFVKNYGLIAKPLTSLLKNDNFAWTQEAREAFEELKREGN</sequence>
<dbReference type="InterPro" id="IPR043502">
    <property type="entry name" value="DNA/RNA_pol_sf"/>
</dbReference>